<protein>
    <submittedName>
        <fullName evidence="3">BQ2448_3854 protein</fullName>
    </submittedName>
</protein>
<proteinExistence type="predicted"/>
<keyword evidence="4" id="KW-1185">Reference proteome</keyword>
<organism evidence="3 4">
    <name type="scientific">Microbotryum intermedium</name>
    <dbReference type="NCBI Taxonomy" id="269621"/>
    <lineage>
        <taxon>Eukaryota</taxon>
        <taxon>Fungi</taxon>
        <taxon>Dikarya</taxon>
        <taxon>Basidiomycota</taxon>
        <taxon>Pucciniomycotina</taxon>
        <taxon>Microbotryomycetes</taxon>
        <taxon>Microbotryales</taxon>
        <taxon>Microbotryaceae</taxon>
        <taxon>Microbotryum</taxon>
    </lineage>
</organism>
<dbReference type="EMBL" id="FMSP01000009">
    <property type="protein sequence ID" value="SCV72317.1"/>
    <property type="molecule type" value="Genomic_DNA"/>
</dbReference>
<feature type="region of interest" description="Disordered" evidence="1">
    <location>
        <begin position="26"/>
        <end position="52"/>
    </location>
</feature>
<name>A0A238FGF2_9BASI</name>
<feature type="chain" id="PRO_5012104827" evidence="2">
    <location>
        <begin position="22"/>
        <end position="52"/>
    </location>
</feature>
<dbReference type="Proteomes" id="UP000198372">
    <property type="component" value="Unassembled WGS sequence"/>
</dbReference>
<sequence>MRSYLLVLAVSLVSAGVYVEALNKPRMSKEQTKPKTSTTGPTFNNHKPVWNS</sequence>
<gene>
    <name evidence="3" type="ORF">BQ2448_3854</name>
</gene>
<dbReference type="AlphaFoldDB" id="A0A238FGF2"/>
<evidence type="ECO:0000313" key="4">
    <source>
        <dbReference type="Proteomes" id="UP000198372"/>
    </source>
</evidence>
<evidence type="ECO:0000313" key="3">
    <source>
        <dbReference type="EMBL" id="SCV72317.1"/>
    </source>
</evidence>
<feature type="compositionally biased region" description="Polar residues" evidence="1">
    <location>
        <begin position="34"/>
        <end position="52"/>
    </location>
</feature>
<feature type="signal peptide" evidence="2">
    <location>
        <begin position="1"/>
        <end position="21"/>
    </location>
</feature>
<keyword evidence="2" id="KW-0732">Signal</keyword>
<evidence type="ECO:0000256" key="1">
    <source>
        <dbReference type="SAM" id="MobiDB-lite"/>
    </source>
</evidence>
<evidence type="ECO:0000256" key="2">
    <source>
        <dbReference type="SAM" id="SignalP"/>
    </source>
</evidence>
<accession>A0A238FGF2</accession>
<reference evidence="4" key="1">
    <citation type="submission" date="2016-09" db="EMBL/GenBank/DDBJ databases">
        <authorList>
            <person name="Jeantristanb JTB J.-T."/>
            <person name="Ricardo R."/>
        </authorList>
    </citation>
    <scope>NUCLEOTIDE SEQUENCE [LARGE SCALE GENOMIC DNA]</scope>
</reference>